<keyword evidence="1" id="KW-0812">Transmembrane</keyword>
<gene>
    <name evidence="2" type="ORF">GO986_09105</name>
</gene>
<organism evidence="2 3">
    <name type="scientific">Deinococcus arboris</name>
    <dbReference type="NCBI Taxonomy" id="2682977"/>
    <lineage>
        <taxon>Bacteria</taxon>
        <taxon>Thermotogati</taxon>
        <taxon>Deinococcota</taxon>
        <taxon>Deinococci</taxon>
        <taxon>Deinococcales</taxon>
        <taxon>Deinococcaceae</taxon>
        <taxon>Deinococcus</taxon>
    </lineage>
</organism>
<proteinExistence type="predicted"/>
<feature type="transmembrane region" description="Helical" evidence="1">
    <location>
        <begin position="82"/>
        <end position="102"/>
    </location>
</feature>
<protein>
    <submittedName>
        <fullName evidence="2">Uncharacterized protein</fullName>
    </submittedName>
</protein>
<sequence>MQRRESRFRDPVFWAGAAWALRMFLVAAHVLFGVIAIVRPNLPLLFQGYSAFDDSFGFNLWGLWHFAAAALLWQVPTRVPFGLISTVFSAFWMLFTGAMFWLGAELVFGSAIFYVFGIGSLVLFGRALWLYLVRVTWFQQRILRWPDAR</sequence>
<feature type="transmembrane region" description="Helical" evidence="1">
    <location>
        <begin position="12"/>
        <end position="38"/>
    </location>
</feature>
<feature type="transmembrane region" description="Helical" evidence="1">
    <location>
        <begin position="58"/>
        <end position="75"/>
    </location>
</feature>
<evidence type="ECO:0000313" key="3">
    <source>
        <dbReference type="Proteomes" id="UP000483286"/>
    </source>
</evidence>
<keyword evidence="3" id="KW-1185">Reference proteome</keyword>
<dbReference type="RefSeq" id="WP_157458972.1">
    <property type="nucleotide sequence ID" value="NZ_WQLB01000009.1"/>
</dbReference>
<evidence type="ECO:0000313" key="2">
    <source>
        <dbReference type="EMBL" id="MVN86922.1"/>
    </source>
</evidence>
<dbReference type="EMBL" id="WQLB01000009">
    <property type="protein sequence ID" value="MVN86922.1"/>
    <property type="molecule type" value="Genomic_DNA"/>
</dbReference>
<keyword evidence="1" id="KW-1133">Transmembrane helix</keyword>
<feature type="transmembrane region" description="Helical" evidence="1">
    <location>
        <begin position="108"/>
        <end position="132"/>
    </location>
</feature>
<dbReference type="AlphaFoldDB" id="A0A7C9M1S1"/>
<accession>A0A7C9M1S1</accession>
<reference evidence="2 3" key="1">
    <citation type="submission" date="2019-12" db="EMBL/GenBank/DDBJ databases">
        <title>Deinococcus sp. HMF7620 Genome sequencing and assembly.</title>
        <authorList>
            <person name="Kang H."/>
            <person name="Kim H."/>
            <person name="Joh K."/>
        </authorList>
    </citation>
    <scope>NUCLEOTIDE SEQUENCE [LARGE SCALE GENOMIC DNA]</scope>
    <source>
        <strain evidence="2 3">HMF7620</strain>
    </source>
</reference>
<evidence type="ECO:0000256" key="1">
    <source>
        <dbReference type="SAM" id="Phobius"/>
    </source>
</evidence>
<comment type="caution">
    <text evidence="2">The sequence shown here is derived from an EMBL/GenBank/DDBJ whole genome shotgun (WGS) entry which is preliminary data.</text>
</comment>
<keyword evidence="1" id="KW-0472">Membrane</keyword>
<dbReference type="Proteomes" id="UP000483286">
    <property type="component" value="Unassembled WGS sequence"/>
</dbReference>
<name>A0A7C9M1S1_9DEIO</name>